<organism evidence="1">
    <name type="scientific">viral metagenome</name>
    <dbReference type="NCBI Taxonomy" id="1070528"/>
    <lineage>
        <taxon>unclassified sequences</taxon>
        <taxon>metagenomes</taxon>
        <taxon>organismal metagenomes</taxon>
    </lineage>
</organism>
<protein>
    <submittedName>
        <fullName evidence="1">Uncharacterized protein</fullName>
    </submittedName>
</protein>
<reference evidence="1" key="1">
    <citation type="journal article" date="2020" name="Nature">
        <title>Giant virus diversity and host interactions through global metagenomics.</title>
        <authorList>
            <person name="Schulz F."/>
            <person name="Roux S."/>
            <person name="Paez-Espino D."/>
            <person name="Jungbluth S."/>
            <person name="Walsh D.A."/>
            <person name="Denef V.J."/>
            <person name="McMahon K.D."/>
            <person name="Konstantinidis K.T."/>
            <person name="Eloe-Fadrosh E.A."/>
            <person name="Kyrpides N.C."/>
            <person name="Woyke T."/>
        </authorList>
    </citation>
    <scope>NUCLEOTIDE SEQUENCE</scope>
    <source>
        <strain evidence="1">GVMAG-S-1101169-75</strain>
    </source>
</reference>
<proteinExistence type="predicted"/>
<dbReference type="AlphaFoldDB" id="A0A6C0K2T3"/>
<dbReference type="EMBL" id="MN740791">
    <property type="protein sequence ID" value="QHU11873.1"/>
    <property type="molecule type" value="Genomic_DNA"/>
</dbReference>
<accession>A0A6C0K2T3</accession>
<name>A0A6C0K2T3_9ZZZZ</name>
<evidence type="ECO:0000313" key="1">
    <source>
        <dbReference type="EMBL" id="QHU11873.1"/>
    </source>
</evidence>
<sequence>MYSLDIQAMDTFYQCLHRMKEKCVIQDAEYWGLTLQEGETPNAWECNDRSLRLRTKEGFLLALEFQDEEGFFEVDVALPKDFDHETLSLHGIMEPSSLFYDRVSHRYTWDYHYAYDANFFHPLEKQWKFCHASGPVQIMDTCRAFIQELMAKKHEGPVDTFQKNLRWIQRQCLIKDTLYWNMELEEGEVPVSPGCNDRSLRLCTKEGFIINISLNNNYYTYYLDAYIKLPSNLHLTSWLNKHAKYEALNIYVPFIEIDVPHFQGENKYGWDHANPVFNANLAVPATSQKDDKRISGPVQVLDEARQIITAVMMRESEFRMDILREELMMKACHPTRIATWIDQEFNPF</sequence>